<reference evidence="2" key="1">
    <citation type="submission" date="2021-01" db="EMBL/GenBank/DDBJ databases">
        <authorList>
            <consortium name="Genoscope - CEA"/>
            <person name="William W."/>
        </authorList>
    </citation>
    <scope>NUCLEOTIDE SEQUENCE</scope>
</reference>
<evidence type="ECO:0000313" key="3">
    <source>
        <dbReference type="Proteomes" id="UP000683925"/>
    </source>
</evidence>
<gene>
    <name evidence="2" type="ORF">POCTA_138.1.T1090162</name>
</gene>
<evidence type="ECO:0000256" key="1">
    <source>
        <dbReference type="SAM" id="Coils"/>
    </source>
</evidence>
<evidence type="ECO:0000313" key="2">
    <source>
        <dbReference type="EMBL" id="CAD8195630.1"/>
    </source>
</evidence>
<organism evidence="2 3">
    <name type="scientific">Paramecium octaurelia</name>
    <dbReference type="NCBI Taxonomy" id="43137"/>
    <lineage>
        <taxon>Eukaryota</taxon>
        <taxon>Sar</taxon>
        <taxon>Alveolata</taxon>
        <taxon>Ciliophora</taxon>
        <taxon>Intramacronucleata</taxon>
        <taxon>Oligohymenophorea</taxon>
        <taxon>Peniculida</taxon>
        <taxon>Parameciidae</taxon>
        <taxon>Paramecium</taxon>
    </lineage>
</organism>
<name>A0A8S1X4C7_PAROT</name>
<accession>A0A8S1X4C7</accession>
<dbReference type="Proteomes" id="UP000683925">
    <property type="component" value="Unassembled WGS sequence"/>
</dbReference>
<comment type="caution">
    <text evidence="2">The sequence shown here is derived from an EMBL/GenBank/DDBJ whole genome shotgun (WGS) entry which is preliminary data.</text>
</comment>
<dbReference type="EMBL" id="CAJJDP010000109">
    <property type="protein sequence ID" value="CAD8195630.1"/>
    <property type="molecule type" value="Genomic_DNA"/>
</dbReference>
<feature type="coiled-coil region" evidence="1">
    <location>
        <begin position="546"/>
        <end position="573"/>
    </location>
</feature>
<dbReference type="OrthoDB" id="8954335at2759"/>
<proteinExistence type="predicted"/>
<dbReference type="AlphaFoldDB" id="A0A8S1X4C7"/>
<sequence>MLLCEESEHNQKEIILVCFNINCQLKRACCLNCVENHSQHKQELKTFKEISMWKKDIFSYYNLYQQQMNQFVDQIKKTQKYLSIEIEKSQMGIINDEFERYMSSLLKLSQMTLLLNEIISNLATQMESMMQLFSTVNNQFKDRDYEKYSNQNQSNNTFQSRVQKDLKQLEQQGQFRNQLDILKTQKMKKYKYKDLLEKTQKLRKENDFDVHQYPINYKSSIENIQQFQTLILVGTQSSKKQELISLIINFYLEVEFQDPYRFEIVDDDIDLVKEDQNNEYQQMRVYYIPPQYGKSGLRIINTPDYSDDLTFNDQQIFNRIYNVIQNSVSLNQNILISFVIPQLVQIGSFFMLESILSNFSNCLINNIVFIFPDCSDDFPKQRDVLQLSTELINGMSSPVKKMIPTMNNSWYLKFNTSALFMERLSKENEYLWNMGKNSFQQILKNYLQNKLNMNKLNLIRNYYVQFLNYLSTPFIQSQLEFADLKQELQNQFKELYKRETFGLREFNFNIEKRENQIYQQIDKNSKQWNHLWNEYIYKIKNGAKSSSIIEKILKEHEQELNEVQNQINTFEYLTEEIDLKTYKIGFEKFYDLFTRFINSIQEHLLQIYQEKRLFFKFNSLLISFNPYQSKYYEFLITKEINLKQEGWEQRVKLLSQKKDFFIYSDDYIKGSKSQSLEQLLKEWAQYQFPRSKRSSYRYQKSNWKISIDNSEFHCKQEQIFFKEFKTYKFDQSIGHRISDDADRHFLSHIENFRILGSMI</sequence>
<protein>
    <submittedName>
        <fullName evidence="2">Uncharacterized protein</fullName>
    </submittedName>
</protein>
<keyword evidence="3" id="KW-1185">Reference proteome</keyword>
<dbReference type="OMA" id="LYKRETF"/>
<keyword evidence="1" id="KW-0175">Coiled coil</keyword>